<evidence type="ECO:0000256" key="2">
    <source>
        <dbReference type="SAM" id="Phobius"/>
    </source>
</evidence>
<sequence>MSVKDSAMQLSKNKWVTGAVVGGVAASSALLFKKERRNKVMKFFRRDEGDQQPEGTEEEAIKES</sequence>
<name>A0A5D4SVV5_9BACI</name>
<comment type="caution">
    <text evidence="3">The sequence shown here is derived from an EMBL/GenBank/DDBJ whole genome shotgun (WGS) entry which is preliminary data.</text>
</comment>
<evidence type="ECO:0000256" key="1">
    <source>
        <dbReference type="SAM" id="MobiDB-lite"/>
    </source>
</evidence>
<keyword evidence="2" id="KW-0472">Membrane</keyword>
<gene>
    <name evidence="3" type="ORF">FZC76_16315</name>
</gene>
<evidence type="ECO:0000313" key="4">
    <source>
        <dbReference type="Proteomes" id="UP000322524"/>
    </source>
</evidence>
<proteinExistence type="predicted"/>
<evidence type="ECO:0000313" key="3">
    <source>
        <dbReference type="EMBL" id="TYS67089.1"/>
    </source>
</evidence>
<reference evidence="3 4" key="1">
    <citation type="submission" date="2019-08" db="EMBL/GenBank/DDBJ databases">
        <title>Bacillus genomes from the desert of Cuatro Cienegas, Coahuila.</title>
        <authorList>
            <person name="Olmedo-Alvarez G."/>
        </authorList>
    </citation>
    <scope>NUCLEOTIDE SEQUENCE [LARGE SCALE GENOMIC DNA]</scope>
    <source>
        <strain evidence="3 4">CH28_1T</strain>
    </source>
</reference>
<accession>A0A5D4SVV5</accession>
<dbReference type="OrthoDB" id="9949853at2"/>
<dbReference type="Proteomes" id="UP000322524">
    <property type="component" value="Unassembled WGS sequence"/>
</dbReference>
<dbReference type="EMBL" id="VTEV01000006">
    <property type="protein sequence ID" value="TYS67089.1"/>
    <property type="molecule type" value="Genomic_DNA"/>
</dbReference>
<keyword evidence="2" id="KW-1133">Transmembrane helix</keyword>
<organism evidence="3 4">
    <name type="scientific">Sutcliffiella horikoshii</name>
    <dbReference type="NCBI Taxonomy" id="79883"/>
    <lineage>
        <taxon>Bacteria</taxon>
        <taxon>Bacillati</taxon>
        <taxon>Bacillota</taxon>
        <taxon>Bacilli</taxon>
        <taxon>Bacillales</taxon>
        <taxon>Bacillaceae</taxon>
        <taxon>Sutcliffiella</taxon>
    </lineage>
</organism>
<dbReference type="RefSeq" id="WP_148989230.1">
    <property type="nucleotide sequence ID" value="NZ_VTEV01000006.1"/>
</dbReference>
<feature type="transmembrane region" description="Helical" evidence="2">
    <location>
        <begin position="15"/>
        <end position="32"/>
    </location>
</feature>
<keyword evidence="2" id="KW-0812">Transmembrane</keyword>
<protein>
    <submittedName>
        <fullName evidence="3">Uncharacterized protein</fullName>
    </submittedName>
</protein>
<dbReference type="AlphaFoldDB" id="A0A5D4SVV5"/>
<feature type="region of interest" description="Disordered" evidence="1">
    <location>
        <begin position="44"/>
        <end position="64"/>
    </location>
</feature>